<dbReference type="Proteomes" id="UP000694892">
    <property type="component" value="Chromosome 8L"/>
</dbReference>
<dbReference type="Gene3D" id="1.10.443.10">
    <property type="entry name" value="Intergrase catalytic core"/>
    <property type="match status" value="1"/>
</dbReference>
<dbReference type="SUPFAM" id="SSF52266">
    <property type="entry name" value="SGNH hydrolase"/>
    <property type="match status" value="1"/>
</dbReference>
<dbReference type="PANTHER" id="PTHR34605">
    <property type="entry name" value="PHAGE_INTEGRASE DOMAIN-CONTAINING PROTEIN"/>
    <property type="match status" value="1"/>
</dbReference>
<protein>
    <recommendedName>
        <fullName evidence="4">SGNH hydrolase-type esterase domain-containing protein</fullName>
    </recommendedName>
</protein>
<dbReference type="AlphaFoldDB" id="A0A974H924"/>
<gene>
    <name evidence="2" type="ORF">XELAEV_18040585mg</name>
</gene>
<dbReference type="CDD" id="cd00229">
    <property type="entry name" value="SGNH_hydrolase"/>
    <property type="match status" value="1"/>
</dbReference>
<proteinExistence type="predicted"/>
<name>A0A974H924_XENLA</name>
<evidence type="ECO:0000256" key="1">
    <source>
        <dbReference type="ARBA" id="ARBA00023172"/>
    </source>
</evidence>
<dbReference type="InterPro" id="IPR011010">
    <property type="entry name" value="DNA_brk_join_enz"/>
</dbReference>
<organism evidence="2 3">
    <name type="scientific">Xenopus laevis</name>
    <name type="common">African clawed frog</name>
    <dbReference type="NCBI Taxonomy" id="8355"/>
    <lineage>
        <taxon>Eukaryota</taxon>
        <taxon>Metazoa</taxon>
        <taxon>Chordata</taxon>
        <taxon>Craniata</taxon>
        <taxon>Vertebrata</taxon>
        <taxon>Euteleostomi</taxon>
        <taxon>Amphibia</taxon>
        <taxon>Batrachia</taxon>
        <taxon>Anura</taxon>
        <taxon>Pipoidea</taxon>
        <taxon>Pipidae</taxon>
        <taxon>Xenopodinae</taxon>
        <taxon>Xenopus</taxon>
        <taxon>Xenopus</taxon>
    </lineage>
</organism>
<dbReference type="GO" id="GO:0006310">
    <property type="term" value="P:DNA recombination"/>
    <property type="evidence" value="ECO:0007669"/>
    <property type="project" value="UniProtKB-KW"/>
</dbReference>
<dbReference type="SUPFAM" id="SSF56349">
    <property type="entry name" value="DNA breaking-rejoining enzymes"/>
    <property type="match status" value="1"/>
</dbReference>
<evidence type="ECO:0000313" key="3">
    <source>
        <dbReference type="Proteomes" id="UP000694892"/>
    </source>
</evidence>
<accession>A0A974H924</accession>
<evidence type="ECO:0000313" key="2">
    <source>
        <dbReference type="EMBL" id="OCT69274.1"/>
    </source>
</evidence>
<keyword evidence="1" id="KW-0233">DNA recombination</keyword>
<dbReference type="InterPro" id="IPR036514">
    <property type="entry name" value="SGNH_hydro_sf"/>
</dbReference>
<dbReference type="PANTHER" id="PTHR34605:SF3">
    <property type="entry name" value="P CELL-TYPE AGGLUTINATION PROTEIN MAP4-LIKE-RELATED"/>
    <property type="match status" value="1"/>
</dbReference>
<dbReference type="Gene3D" id="3.40.50.1110">
    <property type="entry name" value="SGNH hydrolase"/>
    <property type="match status" value="1"/>
</dbReference>
<dbReference type="GO" id="GO:0015074">
    <property type="term" value="P:DNA integration"/>
    <property type="evidence" value="ECO:0007669"/>
    <property type="project" value="InterPro"/>
</dbReference>
<evidence type="ECO:0008006" key="4">
    <source>
        <dbReference type="Google" id="ProtNLM"/>
    </source>
</evidence>
<dbReference type="OMA" id="IFWARRR"/>
<sequence length="333" mass="38023">MEYQSSVATLKRRVAEVAFFLKLMGKFDFTKTHLTKQILKGIARRNKAVDTRKPITMELLSKLVDVLPGVALSDYECILFRAVFIIAFFAALRVSKVVSPSRIKQGGLQVDDLTIIDGKLKIVVNNSKTDKDAKGPTIKIWIIGHSFIFWARRRAGIRSYGVNLSLDRQKCKIIWMGIRGLRWNDLISVLLQMLVKWGYPDIILIHLGGNDIGKIRTVDLISQIKRDLSQIRAMMEDVIIIWSEIVPRWVWFSPEKKLLEKCRKKVNHCVSKFVKTLNIIVFRHFYLEPVELGLYRKDGVHLSDIGNDIFNGLQTALEKALFIGGVSIAVRGF</sequence>
<dbReference type="InterPro" id="IPR052925">
    <property type="entry name" value="Phage_Integrase-like_Recomb"/>
</dbReference>
<reference evidence="3" key="1">
    <citation type="journal article" date="2016" name="Nature">
        <title>Genome evolution in the allotetraploid frog Xenopus laevis.</title>
        <authorList>
            <person name="Session A.M."/>
            <person name="Uno Y."/>
            <person name="Kwon T."/>
            <person name="Chapman J.A."/>
            <person name="Toyoda A."/>
            <person name="Takahashi S."/>
            <person name="Fukui A."/>
            <person name="Hikosaka A."/>
            <person name="Suzuki A."/>
            <person name="Kondo M."/>
            <person name="van Heeringen S.J."/>
            <person name="Quigley I."/>
            <person name="Heinz S."/>
            <person name="Ogino H."/>
            <person name="Ochi H."/>
            <person name="Hellsten U."/>
            <person name="Lyons J.B."/>
            <person name="Simakov O."/>
            <person name="Putnam N."/>
            <person name="Stites J."/>
            <person name="Kuroki Y."/>
            <person name="Tanaka T."/>
            <person name="Michiue T."/>
            <person name="Watanabe M."/>
            <person name="Bogdanovic O."/>
            <person name="Lister R."/>
            <person name="Georgiou G."/>
            <person name="Paranjpe S.S."/>
            <person name="van Kruijsbergen I."/>
            <person name="Shu S."/>
            <person name="Carlson J."/>
            <person name="Kinoshita T."/>
            <person name="Ohta Y."/>
            <person name="Mawaribuchi S."/>
            <person name="Jenkins J."/>
            <person name="Grimwood J."/>
            <person name="Schmutz J."/>
            <person name="Mitros T."/>
            <person name="Mozaffari S.V."/>
            <person name="Suzuki Y."/>
            <person name="Haramoto Y."/>
            <person name="Yamamoto T.S."/>
            <person name="Takagi C."/>
            <person name="Heald R."/>
            <person name="Miller K."/>
            <person name="Haudenschild C."/>
            <person name="Kitzman J."/>
            <person name="Nakayama T."/>
            <person name="Izutsu Y."/>
            <person name="Robert J."/>
            <person name="Fortriede J."/>
            <person name="Burns K."/>
            <person name="Lotay V."/>
            <person name="Karimi K."/>
            <person name="Yasuoka Y."/>
            <person name="Dichmann D.S."/>
            <person name="Flajnik M.F."/>
            <person name="Houston D.W."/>
            <person name="Shendure J."/>
            <person name="DuPasquier L."/>
            <person name="Vize P.D."/>
            <person name="Zorn A.M."/>
            <person name="Ito M."/>
            <person name="Marcotte E.M."/>
            <person name="Wallingford J.B."/>
            <person name="Ito Y."/>
            <person name="Asashima M."/>
            <person name="Ueno N."/>
            <person name="Matsuda Y."/>
            <person name="Veenstra G.J."/>
            <person name="Fujiyama A."/>
            <person name="Harland R.M."/>
            <person name="Taira M."/>
            <person name="Rokhsar D.S."/>
        </authorList>
    </citation>
    <scope>NUCLEOTIDE SEQUENCE [LARGE SCALE GENOMIC DNA]</scope>
    <source>
        <strain evidence="3">J</strain>
    </source>
</reference>
<dbReference type="InterPro" id="IPR013762">
    <property type="entry name" value="Integrase-like_cat_sf"/>
</dbReference>
<dbReference type="EMBL" id="CM004480">
    <property type="protein sequence ID" value="OCT69274.1"/>
    <property type="molecule type" value="Genomic_DNA"/>
</dbReference>
<dbReference type="GO" id="GO:0003677">
    <property type="term" value="F:DNA binding"/>
    <property type="evidence" value="ECO:0007669"/>
    <property type="project" value="InterPro"/>
</dbReference>